<evidence type="ECO:0000313" key="2">
    <source>
        <dbReference type="EMBL" id="CAA9223656.1"/>
    </source>
</evidence>
<feature type="non-terminal residue" evidence="2">
    <location>
        <position position="29"/>
    </location>
</feature>
<sequence length="29" mass="3070">CSTSSHRSAAPSWRRCTSSRRPFSSGGTG</sequence>
<proteinExistence type="predicted"/>
<protein>
    <submittedName>
        <fullName evidence="2">Uncharacterized protein</fullName>
    </submittedName>
</protein>
<dbReference type="EMBL" id="CADCTK010000165">
    <property type="protein sequence ID" value="CAA9223656.1"/>
    <property type="molecule type" value="Genomic_DNA"/>
</dbReference>
<feature type="region of interest" description="Disordered" evidence="1">
    <location>
        <begin position="1"/>
        <end position="29"/>
    </location>
</feature>
<reference evidence="2" key="1">
    <citation type="submission" date="2020-02" db="EMBL/GenBank/DDBJ databases">
        <authorList>
            <person name="Meier V. D."/>
        </authorList>
    </citation>
    <scope>NUCLEOTIDE SEQUENCE</scope>
    <source>
        <strain evidence="2">AVDCRST_MAG26</strain>
    </source>
</reference>
<evidence type="ECO:0000256" key="1">
    <source>
        <dbReference type="SAM" id="MobiDB-lite"/>
    </source>
</evidence>
<accession>A0A6J4HFY3</accession>
<organism evidence="2">
    <name type="scientific">uncultured Chloroflexia bacterium</name>
    <dbReference type="NCBI Taxonomy" id="1672391"/>
    <lineage>
        <taxon>Bacteria</taxon>
        <taxon>Bacillati</taxon>
        <taxon>Chloroflexota</taxon>
        <taxon>Chloroflexia</taxon>
        <taxon>environmental samples</taxon>
    </lineage>
</organism>
<gene>
    <name evidence="2" type="ORF">AVDCRST_MAG26-638</name>
</gene>
<name>A0A6J4HFY3_9CHLR</name>
<feature type="non-terminal residue" evidence="2">
    <location>
        <position position="1"/>
    </location>
</feature>
<dbReference type="AlphaFoldDB" id="A0A6J4HFY3"/>